<dbReference type="PANTHER" id="PTHR30349">
    <property type="entry name" value="PHAGE INTEGRASE-RELATED"/>
    <property type="match status" value="1"/>
</dbReference>
<gene>
    <name evidence="6" type="ordered locus">PCC7424_2497</name>
</gene>
<dbReference type="GO" id="GO:0006310">
    <property type="term" value="P:DNA recombination"/>
    <property type="evidence" value="ECO:0007669"/>
    <property type="project" value="UniProtKB-KW"/>
</dbReference>
<evidence type="ECO:0000256" key="4">
    <source>
        <dbReference type="SAM" id="MobiDB-lite"/>
    </source>
</evidence>
<dbReference type="HOGENOM" id="CLU_027562_8_0_3"/>
<dbReference type="OrthoDB" id="530235at2"/>
<dbReference type="eggNOG" id="COG0582">
    <property type="taxonomic scope" value="Bacteria"/>
</dbReference>
<dbReference type="InterPro" id="IPR050090">
    <property type="entry name" value="Tyrosine_recombinase_XerCD"/>
</dbReference>
<evidence type="ECO:0000313" key="7">
    <source>
        <dbReference type="Proteomes" id="UP000002384"/>
    </source>
</evidence>
<dbReference type="Proteomes" id="UP000002384">
    <property type="component" value="Chromosome"/>
</dbReference>
<reference evidence="7" key="1">
    <citation type="journal article" date="2011" name="MBio">
        <title>Novel metabolic attributes of the genus Cyanothece, comprising a group of unicellular nitrogen-fixing Cyanobacteria.</title>
        <authorList>
            <person name="Bandyopadhyay A."/>
            <person name="Elvitigala T."/>
            <person name="Welsh E."/>
            <person name="Stockel J."/>
            <person name="Liberton M."/>
            <person name="Min H."/>
            <person name="Sherman L.A."/>
            <person name="Pakrasi H.B."/>
        </authorList>
    </citation>
    <scope>NUCLEOTIDE SEQUENCE [LARGE SCALE GENOMIC DNA]</scope>
    <source>
        <strain evidence="7">PCC 7424</strain>
    </source>
</reference>
<sequence>MTTSQVSEKALPESKKRSKAAKGTVKIESDKGWLRLRFSVAGKRYAFAVGLPDTLLNRKVVQAKAQQIELDIISGNFDPTLTKYKPEKLSQESKADLLTIPSFFESFMEYKAKEVCSKTMEKYRATYNYLLKFFCDQPVNFLDEAVTEKFMNWQFSQGLSPDQVKRRMEELEACWRWHKAENNPWEKMGKRIKVPPKQRPKPFSREEINTIIEGFRTDRYYCSYADFVEFLFGTGCRIGEVIGLRWQHISDDCSQIWIGEQLTRGKRKAAKRNRARTITLTAKLQNLLIRRKQSNPDPDSLVFTSPKGGAINDHNFRNRAWKKTLTRLGIDYRKPYNTRHTLISHALDLQMNPVMVAQLTGHDVKTLYENYAGNVNSRPTLPEL</sequence>
<dbReference type="PANTHER" id="PTHR30349:SF41">
    <property type="entry name" value="INTEGRASE_RECOMBINASE PROTEIN MJ0367-RELATED"/>
    <property type="match status" value="1"/>
</dbReference>
<evidence type="ECO:0000256" key="1">
    <source>
        <dbReference type="ARBA" id="ARBA00008857"/>
    </source>
</evidence>
<dbReference type="AlphaFoldDB" id="B7KK29"/>
<protein>
    <submittedName>
        <fullName evidence="6">Integrase family protein</fullName>
    </submittedName>
</protein>
<dbReference type="GO" id="GO:0015074">
    <property type="term" value="P:DNA integration"/>
    <property type="evidence" value="ECO:0007669"/>
    <property type="project" value="InterPro"/>
</dbReference>
<name>B7KK29_GLOC7</name>
<feature type="domain" description="Tyr recombinase" evidence="5">
    <location>
        <begin position="198"/>
        <end position="384"/>
    </location>
</feature>
<dbReference type="Pfam" id="PF12167">
    <property type="entry name" value="Arm-DNA-bind_2"/>
    <property type="match status" value="1"/>
</dbReference>
<dbReference type="Gene3D" id="1.10.150.130">
    <property type="match status" value="1"/>
</dbReference>
<dbReference type="EMBL" id="CP001291">
    <property type="protein sequence ID" value="ACK70914.1"/>
    <property type="molecule type" value="Genomic_DNA"/>
</dbReference>
<dbReference type="InterPro" id="IPR002104">
    <property type="entry name" value="Integrase_catalytic"/>
</dbReference>
<dbReference type="CDD" id="cd01189">
    <property type="entry name" value="INT_ICEBs1_C_like"/>
    <property type="match status" value="1"/>
</dbReference>
<dbReference type="RefSeq" id="WP_015954518.1">
    <property type="nucleotide sequence ID" value="NC_011729.1"/>
</dbReference>
<keyword evidence="7" id="KW-1185">Reference proteome</keyword>
<comment type="similarity">
    <text evidence="1">Belongs to the 'phage' integrase family.</text>
</comment>
<accession>B7KK29</accession>
<keyword evidence="2" id="KW-0238">DNA-binding</keyword>
<evidence type="ECO:0000259" key="5">
    <source>
        <dbReference type="PROSITE" id="PS51898"/>
    </source>
</evidence>
<organism evidence="6 7">
    <name type="scientific">Gloeothece citriformis (strain PCC 7424)</name>
    <name type="common">Cyanothece sp. (strain PCC 7424)</name>
    <dbReference type="NCBI Taxonomy" id="65393"/>
    <lineage>
        <taxon>Bacteria</taxon>
        <taxon>Bacillati</taxon>
        <taxon>Cyanobacteriota</taxon>
        <taxon>Cyanophyceae</taxon>
        <taxon>Oscillatoriophycideae</taxon>
        <taxon>Chroococcales</taxon>
        <taxon>Aphanothecaceae</taxon>
        <taxon>Gloeothece</taxon>
        <taxon>Gloeothece citriformis</taxon>
    </lineage>
</organism>
<dbReference type="GO" id="GO:0003677">
    <property type="term" value="F:DNA binding"/>
    <property type="evidence" value="ECO:0007669"/>
    <property type="project" value="UniProtKB-KW"/>
</dbReference>
<dbReference type="InterPro" id="IPR011010">
    <property type="entry name" value="DNA_brk_join_enz"/>
</dbReference>
<feature type="region of interest" description="Disordered" evidence="4">
    <location>
        <begin position="1"/>
        <end position="22"/>
    </location>
</feature>
<dbReference type="Gene3D" id="1.10.443.10">
    <property type="entry name" value="Intergrase catalytic core"/>
    <property type="match status" value="1"/>
</dbReference>
<dbReference type="Pfam" id="PF00589">
    <property type="entry name" value="Phage_integrase"/>
    <property type="match status" value="1"/>
</dbReference>
<dbReference type="PROSITE" id="PS51898">
    <property type="entry name" value="TYR_RECOMBINASE"/>
    <property type="match status" value="1"/>
</dbReference>
<proteinExistence type="inferred from homology"/>
<evidence type="ECO:0000256" key="2">
    <source>
        <dbReference type="ARBA" id="ARBA00023125"/>
    </source>
</evidence>
<dbReference type="InterPro" id="IPR010998">
    <property type="entry name" value="Integrase_recombinase_N"/>
</dbReference>
<keyword evidence="3" id="KW-0233">DNA recombination</keyword>
<dbReference type="InterPro" id="IPR022000">
    <property type="entry name" value="Min27-like_integrase_DNA_bind"/>
</dbReference>
<evidence type="ECO:0000256" key="3">
    <source>
        <dbReference type="ARBA" id="ARBA00023172"/>
    </source>
</evidence>
<evidence type="ECO:0000313" key="6">
    <source>
        <dbReference type="EMBL" id="ACK70914.1"/>
    </source>
</evidence>
<dbReference type="InterPro" id="IPR013762">
    <property type="entry name" value="Integrase-like_cat_sf"/>
</dbReference>
<dbReference type="SUPFAM" id="SSF56349">
    <property type="entry name" value="DNA breaking-rejoining enzymes"/>
    <property type="match status" value="1"/>
</dbReference>
<dbReference type="KEGG" id="cyc:PCC7424_2497"/>